<comment type="caution">
    <text evidence="6">The sequence shown here is derived from an EMBL/GenBank/DDBJ whole genome shotgun (WGS) entry which is preliminary data.</text>
</comment>
<dbReference type="PANTHER" id="PTHR23112:SF0">
    <property type="entry name" value="TRANSMEMBRANE PROTEIN 116"/>
    <property type="match status" value="1"/>
</dbReference>
<feature type="transmembrane region" description="Helical" evidence="5">
    <location>
        <begin position="34"/>
        <end position="54"/>
    </location>
</feature>
<dbReference type="OrthoDB" id="3251871at2759"/>
<evidence type="ECO:0000256" key="2">
    <source>
        <dbReference type="ARBA" id="ARBA00022692"/>
    </source>
</evidence>
<organism evidence="6 7">
    <name type="scientific">Dentiscutata erythropus</name>
    <dbReference type="NCBI Taxonomy" id="1348616"/>
    <lineage>
        <taxon>Eukaryota</taxon>
        <taxon>Fungi</taxon>
        <taxon>Fungi incertae sedis</taxon>
        <taxon>Mucoromycota</taxon>
        <taxon>Glomeromycotina</taxon>
        <taxon>Glomeromycetes</taxon>
        <taxon>Diversisporales</taxon>
        <taxon>Gigasporaceae</taxon>
        <taxon>Dentiscutata</taxon>
    </lineage>
</organism>
<sequence length="274" mass="30943">MVIRKLKSAKKEVDDCGHSTVINKNVISFVVRRVVWYPVVPLVAQFFASILQIYSYVDQASSSFPLLLLTFTGISLQGFMNALVFSQDVAVARAFQAVKLHWWISYVNCYEFHYPYLSYNKAITDEFSMQEKNNDFIFSAPKTSTRLVSSNFLPPTNSFVRNKSNTYSSMFGKDNSKQDIAHGNQNNQDIHLLSHRLNLSISPASLTDSYNQTKISNISNISNTSASSNSTTNISNYTVGADEGRIDVMLVNDERTDIDLSKEIEISKIMLKRL</sequence>
<dbReference type="Proteomes" id="UP000789405">
    <property type="component" value="Unassembled WGS sequence"/>
</dbReference>
<feature type="transmembrane region" description="Helical" evidence="5">
    <location>
        <begin position="66"/>
        <end position="85"/>
    </location>
</feature>
<evidence type="ECO:0000313" key="7">
    <source>
        <dbReference type="Proteomes" id="UP000789405"/>
    </source>
</evidence>
<comment type="subcellular location">
    <subcellularLocation>
        <location evidence="1">Membrane</location>
        <topology evidence="1">Multi-pass membrane protein</topology>
    </subcellularLocation>
</comment>
<gene>
    <name evidence="6" type="ORF">DERYTH_LOCUS7748</name>
</gene>
<reference evidence="6" key="1">
    <citation type="submission" date="2021-06" db="EMBL/GenBank/DDBJ databases">
        <authorList>
            <person name="Kallberg Y."/>
            <person name="Tangrot J."/>
            <person name="Rosling A."/>
        </authorList>
    </citation>
    <scope>NUCLEOTIDE SEQUENCE</scope>
    <source>
        <strain evidence="6">MA453B</strain>
    </source>
</reference>
<keyword evidence="2 5" id="KW-0812">Transmembrane</keyword>
<protein>
    <submittedName>
        <fullName evidence="6">2227_t:CDS:1</fullName>
    </submittedName>
</protein>
<evidence type="ECO:0000256" key="5">
    <source>
        <dbReference type="SAM" id="Phobius"/>
    </source>
</evidence>
<evidence type="ECO:0000256" key="1">
    <source>
        <dbReference type="ARBA" id="ARBA00004141"/>
    </source>
</evidence>
<dbReference type="PANTHER" id="PTHR23112">
    <property type="entry name" value="G PROTEIN-COUPLED RECEPTOR 157-RELATED"/>
    <property type="match status" value="1"/>
</dbReference>
<dbReference type="AlphaFoldDB" id="A0A9N9CK35"/>
<dbReference type="GO" id="GO:0007189">
    <property type="term" value="P:adenylate cyclase-activating G protein-coupled receptor signaling pathway"/>
    <property type="evidence" value="ECO:0007669"/>
    <property type="project" value="TreeGrafter"/>
</dbReference>
<dbReference type="EMBL" id="CAJVPY010003837">
    <property type="protein sequence ID" value="CAG8603130.1"/>
    <property type="molecule type" value="Genomic_DNA"/>
</dbReference>
<evidence type="ECO:0000256" key="3">
    <source>
        <dbReference type="ARBA" id="ARBA00022989"/>
    </source>
</evidence>
<dbReference type="GO" id="GO:0005886">
    <property type="term" value="C:plasma membrane"/>
    <property type="evidence" value="ECO:0007669"/>
    <property type="project" value="TreeGrafter"/>
</dbReference>
<keyword evidence="3 5" id="KW-1133">Transmembrane helix</keyword>
<evidence type="ECO:0000313" key="6">
    <source>
        <dbReference type="EMBL" id="CAG8603130.1"/>
    </source>
</evidence>
<name>A0A9N9CK35_9GLOM</name>
<proteinExistence type="predicted"/>
<accession>A0A9N9CK35</accession>
<dbReference type="GO" id="GO:0004930">
    <property type="term" value="F:G protein-coupled receptor activity"/>
    <property type="evidence" value="ECO:0007669"/>
    <property type="project" value="TreeGrafter"/>
</dbReference>
<keyword evidence="4 5" id="KW-0472">Membrane</keyword>
<keyword evidence="7" id="KW-1185">Reference proteome</keyword>
<evidence type="ECO:0000256" key="4">
    <source>
        <dbReference type="ARBA" id="ARBA00023136"/>
    </source>
</evidence>